<feature type="transmembrane region" description="Helical" evidence="1">
    <location>
        <begin position="12"/>
        <end position="32"/>
    </location>
</feature>
<name>R8HBR5_BACCE</name>
<keyword evidence="1" id="KW-0472">Membrane</keyword>
<proteinExistence type="predicted"/>
<dbReference type="AlphaFoldDB" id="R8HBR5"/>
<protein>
    <recommendedName>
        <fullName evidence="4">DUF4044 domain-containing protein</fullName>
    </recommendedName>
</protein>
<keyword evidence="1" id="KW-1133">Transmembrane helix</keyword>
<evidence type="ECO:0000256" key="1">
    <source>
        <dbReference type="SAM" id="Phobius"/>
    </source>
</evidence>
<accession>R8HBR5</accession>
<evidence type="ECO:0000313" key="3">
    <source>
        <dbReference type="Proteomes" id="UP000014040"/>
    </source>
</evidence>
<keyword evidence="1" id="KW-0812">Transmembrane</keyword>
<evidence type="ECO:0008006" key="4">
    <source>
        <dbReference type="Google" id="ProtNLM"/>
    </source>
</evidence>
<reference evidence="2 3" key="1">
    <citation type="submission" date="2012-12" db="EMBL/GenBank/DDBJ databases">
        <title>The Genome Sequence of Bacillus cereus VD021.</title>
        <authorList>
            <consortium name="The Broad Institute Genome Sequencing Platform"/>
            <consortium name="The Broad Institute Genome Sequencing Center for Infectious Disease"/>
            <person name="Feldgarden M."/>
            <person name="Van der Auwera G.A."/>
            <person name="Mahillon J."/>
            <person name="Duprez V."/>
            <person name="Timmery S."/>
            <person name="Mattelet C."/>
            <person name="Dierick K."/>
            <person name="Sun M."/>
            <person name="Yu Z."/>
            <person name="Zhu L."/>
            <person name="Hu X."/>
            <person name="Shank E.B."/>
            <person name="Swiecicka I."/>
            <person name="Hansen B.M."/>
            <person name="Andrup L."/>
            <person name="Walker B."/>
            <person name="Young S.K."/>
            <person name="Zeng Q."/>
            <person name="Gargeya S."/>
            <person name="Fitzgerald M."/>
            <person name="Haas B."/>
            <person name="Abouelleil A."/>
            <person name="Alvarado L."/>
            <person name="Arachchi H.M."/>
            <person name="Berlin A.M."/>
            <person name="Chapman S.B."/>
            <person name="Dewar J."/>
            <person name="Goldberg J."/>
            <person name="Griggs A."/>
            <person name="Gujja S."/>
            <person name="Hansen M."/>
            <person name="Howarth C."/>
            <person name="Imamovic A."/>
            <person name="Larimer J."/>
            <person name="McCowan C."/>
            <person name="Murphy C."/>
            <person name="Neiman D."/>
            <person name="Pearson M."/>
            <person name="Priest M."/>
            <person name="Roberts A."/>
            <person name="Saif S."/>
            <person name="Shea T."/>
            <person name="Sisk P."/>
            <person name="Sykes S."/>
            <person name="Wortman J."/>
            <person name="Nusbaum C."/>
            <person name="Birren B."/>
        </authorList>
    </citation>
    <scope>NUCLEOTIDE SEQUENCE [LARGE SCALE GENOMIC DNA]</scope>
    <source>
        <strain evidence="2 3">VD021</strain>
    </source>
</reference>
<comment type="caution">
    <text evidence="2">The sequence shown here is derived from an EMBL/GenBank/DDBJ whole genome shotgun (WGS) entry which is preliminary data.</text>
</comment>
<sequence length="37" mass="4069">MEKKFKTTMKIIFVIAVLSGLVASFSLVKTIVKILGN</sequence>
<organism evidence="2 3">
    <name type="scientific">Bacillus cereus VD021</name>
    <dbReference type="NCBI Taxonomy" id="1053224"/>
    <lineage>
        <taxon>Bacteria</taxon>
        <taxon>Bacillati</taxon>
        <taxon>Bacillota</taxon>
        <taxon>Bacilli</taxon>
        <taxon>Bacillales</taxon>
        <taxon>Bacillaceae</taxon>
        <taxon>Bacillus</taxon>
        <taxon>Bacillus cereus group</taxon>
    </lineage>
</organism>
<evidence type="ECO:0000313" key="2">
    <source>
        <dbReference type="EMBL" id="EOO70293.1"/>
    </source>
</evidence>
<dbReference type="Proteomes" id="UP000014040">
    <property type="component" value="Unassembled WGS sequence"/>
</dbReference>
<gene>
    <name evidence="2" type="ORF">IIC_04735</name>
</gene>
<dbReference type="HOGENOM" id="CLU_3339655_0_0_9"/>
<dbReference type="EMBL" id="AHES01000055">
    <property type="protein sequence ID" value="EOO70293.1"/>
    <property type="molecule type" value="Genomic_DNA"/>
</dbReference>